<dbReference type="Proteomes" id="UP001621534">
    <property type="component" value="Unassembled WGS sequence"/>
</dbReference>
<sequence length="464" mass="52787">MQELINQAVKRLIEIIDSKVSSQKVALQFVLEELDAARHGTEFVRDRIKSFYFKESDYVGAMERSWADVDGDSGPQQFLVRITTELFHALGGDVAAAVRISIVEYIIHHYRFGRYYIDQKVRVASKPLKLFEALACEESLLHPHYQYLLKSENAPLRDVVARWAGGFEDRDNKFNYEFQTTFNSSFWEIYLFQCFKDLDMPVDFSKSSPDFTVATPAGESLVIEAVTANHAHDSSPEWIAEDIKSDGDFLNFSCVRILNAIDAKHKKFLKSYSKLEHVKGRPFVVALAPFEQPKFFMQNNEAIIRVLYGQGIDKNNGFAEVSTPVALKNGSIPLDLGIFTSSKYKEVSALIFSTTATIGKVITQTSLPKDIRCSRYHEQRGLILELRDNATHFETHLDGLQVHHNPYAEYRLPEEAFDRYEITHYYYDVLSGTIDNQQKSYTLISRNPMPSSSAGDASVDGEGY</sequence>
<gene>
    <name evidence="2" type="ORF">KW869_01910</name>
</gene>
<accession>A0ABW8NQV0</accession>
<protein>
    <recommendedName>
        <fullName evidence="4">Glycosaminoglycan attachment site</fullName>
    </recommendedName>
</protein>
<organism evidence="2 3">
    <name type="scientific">Pseudomonas urmiensis</name>
    <dbReference type="NCBI Taxonomy" id="2745493"/>
    <lineage>
        <taxon>Bacteria</taxon>
        <taxon>Pseudomonadati</taxon>
        <taxon>Pseudomonadota</taxon>
        <taxon>Gammaproteobacteria</taxon>
        <taxon>Pseudomonadales</taxon>
        <taxon>Pseudomonadaceae</taxon>
        <taxon>Pseudomonas</taxon>
    </lineage>
</organism>
<evidence type="ECO:0008006" key="4">
    <source>
        <dbReference type="Google" id="ProtNLM"/>
    </source>
</evidence>
<proteinExistence type="predicted"/>
<dbReference type="RefSeq" id="WP_201193151.1">
    <property type="nucleotide sequence ID" value="NZ_JAHWXS010000001.1"/>
</dbReference>
<feature type="region of interest" description="Disordered" evidence="1">
    <location>
        <begin position="444"/>
        <end position="464"/>
    </location>
</feature>
<dbReference type="EMBL" id="JAHWXS010000001">
    <property type="protein sequence ID" value="MFK5732261.1"/>
    <property type="molecule type" value="Genomic_DNA"/>
</dbReference>
<reference evidence="2 3" key="1">
    <citation type="journal article" date="2012" name="Plant Soil">
        <title>Screening of plant growth-promoting traits in arsenic-resistant bacteria isolated from the rhizosphere of soybean plants from Argentinean agricultural soil.</title>
        <authorList>
            <person name="Wevar Oller A.L."/>
            <person name="Talano M.A."/>
            <person name="Agostini E."/>
        </authorList>
    </citation>
    <scope>NUCLEOTIDE SEQUENCE [LARGE SCALE GENOMIC DNA]</scope>
    <source>
        <strain evidence="2 3">AW4</strain>
    </source>
</reference>
<name>A0ABW8NQV0_9PSED</name>
<evidence type="ECO:0000256" key="1">
    <source>
        <dbReference type="SAM" id="MobiDB-lite"/>
    </source>
</evidence>
<evidence type="ECO:0000313" key="2">
    <source>
        <dbReference type="EMBL" id="MFK5732261.1"/>
    </source>
</evidence>
<feature type="compositionally biased region" description="Polar residues" evidence="1">
    <location>
        <begin position="444"/>
        <end position="455"/>
    </location>
</feature>
<keyword evidence="3" id="KW-1185">Reference proteome</keyword>
<evidence type="ECO:0000313" key="3">
    <source>
        <dbReference type="Proteomes" id="UP001621534"/>
    </source>
</evidence>
<comment type="caution">
    <text evidence="2">The sequence shown here is derived from an EMBL/GenBank/DDBJ whole genome shotgun (WGS) entry which is preliminary data.</text>
</comment>